<keyword evidence="3" id="KW-1003">Cell membrane</keyword>
<gene>
    <name evidence="9" type="ORF">GMA64_03940</name>
</gene>
<sequence>MNLFLTNSEQAMSTADGIAKFFSMDKIEEFLVQFAFDIFTVIAIIIVLSIVRRIGKNIIKRAFAVNIDKLQKMTGGTNRRKGTLESLVLNIWRYMINIIGLIAVLGVFVPIQTLLVGTGSFAVVFAFAAKSMLDDIAMGFFIVFEDLFSVGDFIEVDGATGTVVEIGLRSVKIRVLTGETVIIPNGNINKVINHSISNGQAVVDISVAYEADLNKALSTLEEVATRTFDLYDEIIKRPVVLGVQELGASEVVIRMIAEVQPTTQWHIQRELRKIIKLTFDEKGIEIPFPRMVVYQHNGGNAVNE</sequence>
<dbReference type="InterPro" id="IPR006685">
    <property type="entry name" value="MscS_channel_2nd"/>
</dbReference>
<comment type="caution">
    <text evidence="9">The sequence shown here is derived from an EMBL/GenBank/DDBJ whole genome shotgun (WGS) entry which is preliminary data.</text>
</comment>
<dbReference type="PANTHER" id="PTHR30460">
    <property type="entry name" value="MODERATE CONDUCTANCE MECHANOSENSITIVE CHANNEL YBIO"/>
    <property type="match status" value="1"/>
</dbReference>
<dbReference type="InterPro" id="IPR045276">
    <property type="entry name" value="YbiO_bact"/>
</dbReference>
<reference evidence="9" key="1">
    <citation type="journal article" date="2019" name="Nat. Med.">
        <title>A library of human gut bacterial isolates paired with longitudinal multiomics data enables mechanistic microbiome research.</title>
        <authorList>
            <person name="Poyet M."/>
            <person name="Groussin M."/>
            <person name="Gibbons S.M."/>
            <person name="Avila-Pacheco J."/>
            <person name="Jiang X."/>
            <person name="Kearney S.M."/>
            <person name="Perrotta A.R."/>
            <person name="Berdy B."/>
            <person name="Zhao S."/>
            <person name="Lieberman T.D."/>
            <person name="Swanson P.K."/>
            <person name="Smith M."/>
            <person name="Roesemann S."/>
            <person name="Alexander J.E."/>
            <person name="Rich S.A."/>
            <person name="Livny J."/>
            <person name="Vlamakis H."/>
            <person name="Clish C."/>
            <person name="Bullock K."/>
            <person name="Deik A."/>
            <person name="Scott J."/>
            <person name="Pierce K.A."/>
            <person name="Xavier R.J."/>
            <person name="Alm E.J."/>
        </authorList>
    </citation>
    <scope>NUCLEOTIDE SEQUENCE</scope>
    <source>
        <strain evidence="9">BIOML-A179</strain>
    </source>
</reference>
<dbReference type="SUPFAM" id="SSF82689">
    <property type="entry name" value="Mechanosensitive channel protein MscS (YggB), C-terminal domain"/>
    <property type="match status" value="1"/>
</dbReference>
<protein>
    <submittedName>
        <fullName evidence="9">Mechanosensitive ion channel</fullName>
    </submittedName>
</protein>
<dbReference type="Pfam" id="PF21082">
    <property type="entry name" value="MS_channel_3rd"/>
    <property type="match status" value="1"/>
</dbReference>
<proteinExistence type="inferred from homology"/>
<dbReference type="InterPro" id="IPR011066">
    <property type="entry name" value="MscS_channel_C_sf"/>
</dbReference>
<dbReference type="RefSeq" id="WP_129821473.1">
    <property type="nucleotide sequence ID" value="NZ_JAXKGM010000027.1"/>
</dbReference>
<comment type="subcellular location">
    <subcellularLocation>
        <location evidence="1">Cell membrane</location>
        <topology evidence="1">Multi-pass membrane protein</topology>
    </subcellularLocation>
</comment>
<feature type="domain" description="Mechanosensitive ion channel MscS" evidence="7">
    <location>
        <begin position="133"/>
        <end position="195"/>
    </location>
</feature>
<organism evidence="9">
    <name type="scientific">Turicibacter sanguinis</name>
    <dbReference type="NCBI Taxonomy" id="154288"/>
    <lineage>
        <taxon>Bacteria</taxon>
        <taxon>Bacillati</taxon>
        <taxon>Bacillota</taxon>
        <taxon>Erysipelotrichia</taxon>
        <taxon>Erysipelotrichales</taxon>
        <taxon>Turicibacteraceae</taxon>
        <taxon>Turicibacter</taxon>
    </lineage>
</organism>
<evidence type="ECO:0000256" key="5">
    <source>
        <dbReference type="ARBA" id="ARBA00022989"/>
    </source>
</evidence>
<evidence type="ECO:0000259" key="7">
    <source>
        <dbReference type="Pfam" id="PF00924"/>
    </source>
</evidence>
<evidence type="ECO:0000259" key="8">
    <source>
        <dbReference type="Pfam" id="PF21082"/>
    </source>
</evidence>
<comment type="similarity">
    <text evidence="2">Belongs to the MscS (TC 1.A.23) family.</text>
</comment>
<dbReference type="InterPro" id="IPR023408">
    <property type="entry name" value="MscS_beta-dom_sf"/>
</dbReference>
<dbReference type="Pfam" id="PF00924">
    <property type="entry name" value="MS_channel_2nd"/>
    <property type="match status" value="1"/>
</dbReference>
<dbReference type="EMBL" id="WMQV01000006">
    <property type="protein sequence ID" value="MTL93671.1"/>
    <property type="molecule type" value="Genomic_DNA"/>
</dbReference>
<keyword evidence="4" id="KW-0812">Transmembrane</keyword>
<dbReference type="Gene3D" id="3.30.70.100">
    <property type="match status" value="1"/>
</dbReference>
<name>A0A6I3NTY3_9FIRM</name>
<dbReference type="InterPro" id="IPR049278">
    <property type="entry name" value="MS_channel_C"/>
</dbReference>
<dbReference type="PANTHER" id="PTHR30460:SF0">
    <property type="entry name" value="MODERATE CONDUCTANCE MECHANOSENSITIVE CHANNEL YBIO"/>
    <property type="match status" value="1"/>
</dbReference>
<dbReference type="InterPro" id="IPR010920">
    <property type="entry name" value="LSM_dom_sf"/>
</dbReference>
<evidence type="ECO:0000256" key="4">
    <source>
        <dbReference type="ARBA" id="ARBA00022692"/>
    </source>
</evidence>
<accession>A0A6I3NTY3</accession>
<dbReference type="AlphaFoldDB" id="A0A6I3NTY3"/>
<dbReference type="Gene3D" id="2.30.30.60">
    <property type="match status" value="1"/>
</dbReference>
<evidence type="ECO:0000256" key="1">
    <source>
        <dbReference type="ARBA" id="ARBA00004651"/>
    </source>
</evidence>
<keyword evidence="5" id="KW-1133">Transmembrane helix</keyword>
<evidence type="ECO:0000256" key="3">
    <source>
        <dbReference type="ARBA" id="ARBA00022475"/>
    </source>
</evidence>
<dbReference type="Gene3D" id="1.10.287.1260">
    <property type="match status" value="1"/>
</dbReference>
<feature type="domain" description="Mechanosensitive ion channel MscS C-terminal" evidence="8">
    <location>
        <begin position="202"/>
        <end position="286"/>
    </location>
</feature>
<evidence type="ECO:0000313" key="9">
    <source>
        <dbReference type="EMBL" id="MTL93671.1"/>
    </source>
</evidence>
<evidence type="ECO:0000256" key="6">
    <source>
        <dbReference type="ARBA" id="ARBA00023136"/>
    </source>
</evidence>
<dbReference type="GO" id="GO:0005886">
    <property type="term" value="C:plasma membrane"/>
    <property type="evidence" value="ECO:0007669"/>
    <property type="project" value="UniProtKB-SubCell"/>
</dbReference>
<dbReference type="GO" id="GO:0008381">
    <property type="term" value="F:mechanosensitive monoatomic ion channel activity"/>
    <property type="evidence" value="ECO:0007669"/>
    <property type="project" value="InterPro"/>
</dbReference>
<keyword evidence="6" id="KW-0472">Membrane</keyword>
<dbReference type="SUPFAM" id="SSF50182">
    <property type="entry name" value="Sm-like ribonucleoproteins"/>
    <property type="match status" value="1"/>
</dbReference>
<evidence type="ECO:0000256" key="2">
    <source>
        <dbReference type="ARBA" id="ARBA00008017"/>
    </source>
</evidence>